<evidence type="ECO:0000313" key="2">
    <source>
        <dbReference type="Proteomes" id="UP000008177"/>
    </source>
</evidence>
<organism evidence="1 2">
    <name type="scientific">Botryotinia fuckeliana (strain T4)</name>
    <name type="common">Noble rot fungus</name>
    <name type="synonym">Botrytis cinerea</name>
    <dbReference type="NCBI Taxonomy" id="999810"/>
    <lineage>
        <taxon>Eukaryota</taxon>
        <taxon>Fungi</taxon>
        <taxon>Dikarya</taxon>
        <taxon>Ascomycota</taxon>
        <taxon>Pezizomycotina</taxon>
        <taxon>Leotiomycetes</taxon>
        <taxon>Helotiales</taxon>
        <taxon>Sclerotiniaceae</taxon>
        <taxon>Botrytis</taxon>
    </lineage>
</organism>
<dbReference type="InParanoid" id="G2YQV3"/>
<name>G2YQV3_BOTF4</name>
<protein>
    <submittedName>
        <fullName evidence="1">Uncharacterized protein</fullName>
    </submittedName>
</protein>
<gene>
    <name evidence="1" type="ORF">BofuT4_uP131810.1</name>
</gene>
<dbReference type="EMBL" id="FQ790349">
    <property type="protein sequence ID" value="CCD54001.1"/>
    <property type="molecule type" value="Genomic_DNA"/>
</dbReference>
<dbReference type="HOGENOM" id="CLU_3299287_0_0_1"/>
<proteinExistence type="predicted"/>
<accession>G2YQV3</accession>
<dbReference type="AlphaFoldDB" id="G2YQV3"/>
<reference evidence="2" key="1">
    <citation type="journal article" date="2011" name="PLoS Genet.">
        <title>Genomic analysis of the necrotrophic fungal pathogens Sclerotinia sclerotiorum and Botrytis cinerea.</title>
        <authorList>
            <person name="Amselem J."/>
            <person name="Cuomo C.A."/>
            <person name="van Kan J.A."/>
            <person name="Viaud M."/>
            <person name="Benito E.P."/>
            <person name="Couloux A."/>
            <person name="Coutinho P.M."/>
            <person name="de Vries R.P."/>
            <person name="Dyer P.S."/>
            <person name="Fillinger S."/>
            <person name="Fournier E."/>
            <person name="Gout L."/>
            <person name="Hahn M."/>
            <person name="Kohn L."/>
            <person name="Lapalu N."/>
            <person name="Plummer K.M."/>
            <person name="Pradier J.M."/>
            <person name="Quevillon E."/>
            <person name="Sharon A."/>
            <person name="Simon A."/>
            <person name="ten Have A."/>
            <person name="Tudzynski B."/>
            <person name="Tudzynski P."/>
            <person name="Wincker P."/>
            <person name="Andrew M."/>
            <person name="Anthouard V."/>
            <person name="Beever R.E."/>
            <person name="Beffa R."/>
            <person name="Benoit I."/>
            <person name="Bouzid O."/>
            <person name="Brault B."/>
            <person name="Chen Z."/>
            <person name="Choquer M."/>
            <person name="Collemare J."/>
            <person name="Cotton P."/>
            <person name="Danchin E.G."/>
            <person name="Da Silva C."/>
            <person name="Gautier A."/>
            <person name="Giraud C."/>
            <person name="Giraud T."/>
            <person name="Gonzalez C."/>
            <person name="Grossetete S."/>
            <person name="Guldener U."/>
            <person name="Henrissat B."/>
            <person name="Howlett B.J."/>
            <person name="Kodira C."/>
            <person name="Kretschmer M."/>
            <person name="Lappartient A."/>
            <person name="Leroch M."/>
            <person name="Levis C."/>
            <person name="Mauceli E."/>
            <person name="Neuveglise C."/>
            <person name="Oeser B."/>
            <person name="Pearson M."/>
            <person name="Poulain J."/>
            <person name="Poussereau N."/>
            <person name="Quesneville H."/>
            <person name="Rascle C."/>
            <person name="Schumacher J."/>
            <person name="Segurens B."/>
            <person name="Sexton A."/>
            <person name="Silva E."/>
            <person name="Sirven C."/>
            <person name="Soanes D.M."/>
            <person name="Talbot N.J."/>
            <person name="Templeton M."/>
            <person name="Yandava C."/>
            <person name="Yarden O."/>
            <person name="Zeng Q."/>
            <person name="Rollins J.A."/>
            <person name="Lebrun M.H."/>
            <person name="Dickman M."/>
        </authorList>
    </citation>
    <scope>NUCLEOTIDE SEQUENCE [LARGE SCALE GENOMIC DNA]</scope>
    <source>
        <strain evidence="2">T4</strain>
    </source>
</reference>
<sequence length="40" mass="4527">MYSTHSMLSSMILLKVIPRSYRASITSPRIVQMARVETDG</sequence>
<evidence type="ECO:0000313" key="1">
    <source>
        <dbReference type="EMBL" id="CCD54001.1"/>
    </source>
</evidence>
<dbReference type="Proteomes" id="UP000008177">
    <property type="component" value="Unplaced contigs"/>
</dbReference>